<dbReference type="Gene3D" id="3.40.390.10">
    <property type="entry name" value="Collagenase (Catalytic Domain)"/>
    <property type="match status" value="1"/>
</dbReference>
<evidence type="ECO:0000259" key="12">
    <source>
        <dbReference type="Pfam" id="PF18962"/>
    </source>
</evidence>
<dbReference type="InterPro" id="IPR024079">
    <property type="entry name" value="MetalloPept_cat_dom_sf"/>
</dbReference>
<evidence type="ECO:0000256" key="7">
    <source>
        <dbReference type="ARBA" id="ARBA00023049"/>
    </source>
</evidence>
<keyword evidence="2" id="KW-0645">Protease</keyword>
<keyword evidence="7" id="KW-0482">Metalloprotease</keyword>
<comment type="caution">
    <text evidence="14">The sequence shown here is derived from an EMBL/GenBank/DDBJ whole genome shotgun (WGS) entry which is preliminary data.</text>
</comment>
<feature type="domain" description="Secretion system C-terminal sorting" evidence="12">
    <location>
        <begin position="656"/>
        <end position="738"/>
    </location>
</feature>
<evidence type="ECO:0000313" key="14">
    <source>
        <dbReference type="EMBL" id="KAA9325475.1"/>
    </source>
</evidence>
<feature type="domain" description="Peptidase M43 pregnancy-associated plasma-A" evidence="11">
    <location>
        <begin position="169"/>
        <end position="320"/>
    </location>
</feature>
<dbReference type="RefSeq" id="WP_150905656.1">
    <property type="nucleotide sequence ID" value="NZ_VTWT01000012.1"/>
</dbReference>
<keyword evidence="4 10" id="KW-0732">Signal</keyword>
<evidence type="ECO:0000256" key="4">
    <source>
        <dbReference type="ARBA" id="ARBA00022729"/>
    </source>
</evidence>
<dbReference type="GO" id="GO:0006508">
    <property type="term" value="P:proteolysis"/>
    <property type="evidence" value="ECO:0007669"/>
    <property type="project" value="UniProtKB-KW"/>
</dbReference>
<gene>
    <name evidence="14" type="ORF">F0P94_17990</name>
</gene>
<dbReference type="Proteomes" id="UP000326570">
    <property type="component" value="Unassembled WGS sequence"/>
</dbReference>
<reference evidence="14 15" key="1">
    <citation type="submission" date="2019-09" db="EMBL/GenBank/DDBJ databases">
        <title>Genome sequence of Adhaeribacter sp. M2.</title>
        <authorList>
            <person name="Srinivasan S."/>
        </authorList>
    </citation>
    <scope>NUCLEOTIDE SEQUENCE [LARGE SCALE GENOMIC DNA]</scope>
    <source>
        <strain evidence="14 15">M2</strain>
    </source>
</reference>
<organism evidence="14 15">
    <name type="scientific">Adhaeribacter soli</name>
    <dbReference type="NCBI Taxonomy" id="2607655"/>
    <lineage>
        <taxon>Bacteria</taxon>
        <taxon>Pseudomonadati</taxon>
        <taxon>Bacteroidota</taxon>
        <taxon>Cytophagia</taxon>
        <taxon>Cytophagales</taxon>
        <taxon>Hymenobacteraceae</taxon>
        <taxon>Adhaeribacter</taxon>
    </lineage>
</organism>
<evidence type="ECO:0000256" key="3">
    <source>
        <dbReference type="ARBA" id="ARBA00022723"/>
    </source>
</evidence>
<evidence type="ECO:0000256" key="10">
    <source>
        <dbReference type="SAM" id="SignalP"/>
    </source>
</evidence>
<comment type="similarity">
    <text evidence="1">Belongs to the peptidase M43B family.</text>
</comment>
<dbReference type="InterPro" id="IPR045829">
    <property type="entry name" value="PKD_6"/>
</dbReference>
<dbReference type="PANTHER" id="PTHR47466:SF1">
    <property type="entry name" value="METALLOPROTEASE MEP1 (AFU_ORTHOLOGUE AFUA_1G07730)-RELATED"/>
    <property type="match status" value="1"/>
</dbReference>
<evidence type="ECO:0000256" key="6">
    <source>
        <dbReference type="ARBA" id="ARBA00022833"/>
    </source>
</evidence>
<dbReference type="InterPro" id="IPR008754">
    <property type="entry name" value="Peptidase_M43"/>
</dbReference>
<accession>A0A5N1III7</accession>
<evidence type="ECO:0000256" key="8">
    <source>
        <dbReference type="ARBA" id="ARBA00023157"/>
    </source>
</evidence>
<dbReference type="GO" id="GO:0046872">
    <property type="term" value="F:metal ion binding"/>
    <property type="evidence" value="ECO:0007669"/>
    <property type="project" value="UniProtKB-KW"/>
</dbReference>
<dbReference type="SUPFAM" id="SSF55486">
    <property type="entry name" value="Metalloproteases ('zincins'), catalytic domain"/>
    <property type="match status" value="1"/>
</dbReference>
<evidence type="ECO:0000313" key="15">
    <source>
        <dbReference type="Proteomes" id="UP000326570"/>
    </source>
</evidence>
<evidence type="ECO:0000259" key="13">
    <source>
        <dbReference type="Pfam" id="PF19408"/>
    </source>
</evidence>
<feature type="chain" id="PRO_5024980724" evidence="10">
    <location>
        <begin position="24"/>
        <end position="739"/>
    </location>
</feature>
<evidence type="ECO:0000256" key="5">
    <source>
        <dbReference type="ARBA" id="ARBA00022801"/>
    </source>
</evidence>
<keyword evidence="3" id="KW-0479">Metal-binding</keyword>
<evidence type="ECO:0000256" key="9">
    <source>
        <dbReference type="SAM" id="MobiDB-lite"/>
    </source>
</evidence>
<dbReference type="Pfam" id="PF19408">
    <property type="entry name" value="PKD_6"/>
    <property type="match status" value="1"/>
</dbReference>
<feature type="compositionally biased region" description="Polar residues" evidence="9">
    <location>
        <begin position="262"/>
        <end position="272"/>
    </location>
</feature>
<evidence type="ECO:0000256" key="1">
    <source>
        <dbReference type="ARBA" id="ARBA00008721"/>
    </source>
</evidence>
<feature type="domain" description="PKD-like" evidence="13">
    <location>
        <begin position="339"/>
        <end position="408"/>
    </location>
</feature>
<dbReference type="Pfam" id="PF18962">
    <property type="entry name" value="Por_Secre_tail"/>
    <property type="match status" value="1"/>
</dbReference>
<keyword evidence="6" id="KW-0862">Zinc</keyword>
<feature type="region of interest" description="Disordered" evidence="9">
    <location>
        <begin position="251"/>
        <end position="272"/>
    </location>
</feature>
<dbReference type="PANTHER" id="PTHR47466">
    <property type="match status" value="1"/>
</dbReference>
<dbReference type="Pfam" id="PF05572">
    <property type="entry name" value="Peptidase_M43"/>
    <property type="match status" value="1"/>
</dbReference>
<keyword evidence="8" id="KW-1015">Disulfide bond</keyword>
<dbReference type="EMBL" id="VTWT01000012">
    <property type="protein sequence ID" value="KAA9325475.1"/>
    <property type="molecule type" value="Genomic_DNA"/>
</dbReference>
<proteinExistence type="inferred from homology"/>
<keyword evidence="5" id="KW-0378">Hydrolase</keyword>
<dbReference type="NCBIfam" id="TIGR04183">
    <property type="entry name" value="Por_Secre_tail"/>
    <property type="match status" value="1"/>
</dbReference>
<dbReference type="AlphaFoldDB" id="A0A5N1III7"/>
<dbReference type="CDD" id="cd04275">
    <property type="entry name" value="ZnMc_pappalysin_like"/>
    <property type="match status" value="1"/>
</dbReference>
<feature type="signal peptide" evidence="10">
    <location>
        <begin position="1"/>
        <end position="23"/>
    </location>
</feature>
<sequence>MKKKFLKFLMGCSLLINCEIGQAQTTPEPCGTMEFLTQQFKVDPDYKSRLDQLEKQTKAYIANYSPASQRRLGTITIPVVVHIVSPGPTMGYVTDQQVHSQITALNRDFSKSNSDIANVPAAFVSLAADIQIQFQLASILRASTSLSVFEKRNIGDINKIGFSPMNSSAAWDRDRYLNIWVCDLEAGFNGYGAPPLGDPRIDGVVLDYQVFGTQGTVLPNFNLGRTAVHEVGHWLNLKHIFGESHDANGYPDCNDDDEVSDTPKQQGPNYNCPSFPTNTQACDKSLPNGTMFMNFMDYTDQSCSLMFTEGQKRRMEAALEYGGRKLIGCNSTYTMPSILTISGQTDVDCLGELTYTTESLPNTAYSWSLPSGWSVIGSANESVIKIKQNSNPSLPATISVTATSSCNPAVTRNGSLTITGIKSKLSPSPTVSGVPTIMCPPVNMFDQGISIQASHPANVTSYKFEIYPGHAVNIKESSDNWGSPKKPSILDQATHIRTLIANSQVTLIVADANYSGYVNLKVYAYSPSCNDYSDPAEYSFWVGSPITPNFTGTTKINASAGSQFNLTLTGGDIRTGTFNLVYPSNWILDMIGDPIQYGFGRYLFNYTVTIPPGTPNRNYNISTSTSNACGTTVSNLVTVCVGGGCRFSSAGTNYSIYPNPATDIVNITAEKKNSVQGQSIKTMQSLADYNLFNNQGKVVRKGKLSSESNSIETMNLPKGLYYLHINSGNEIIKEQIIIQ</sequence>
<evidence type="ECO:0000259" key="11">
    <source>
        <dbReference type="Pfam" id="PF05572"/>
    </source>
</evidence>
<evidence type="ECO:0000256" key="2">
    <source>
        <dbReference type="ARBA" id="ARBA00022670"/>
    </source>
</evidence>
<dbReference type="GO" id="GO:0008237">
    <property type="term" value="F:metallopeptidase activity"/>
    <property type="evidence" value="ECO:0007669"/>
    <property type="project" value="UniProtKB-KW"/>
</dbReference>
<keyword evidence="15" id="KW-1185">Reference proteome</keyword>
<name>A0A5N1III7_9BACT</name>
<dbReference type="InterPro" id="IPR026444">
    <property type="entry name" value="Secre_tail"/>
</dbReference>
<protein>
    <submittedName>
        <fullName evidence="14">T9SS type A sorting domain-containing protein</fullName>
    </submittedName>
</protein>